<organism evidence="3 4">
    <name type="scientific">Acer negundo</name>
    <name type="common">Box elder</name>
    <dbReference type="NCBI Taxonomy" id="4023"/>
    <lineage>
        <taxon>Eukaryota</taxon>
        <taxon>Viridiplantae</taxon>
        <taxon>Streptophyta</taxon>
        <taxon>Embryophyta</taxon>
        <taxon>Tracheophyta</taxon>
        <taxon>Spermatophyta</taxon>
        <taxon>Magnoliopsida</taxon>
        <taxon>eudicotyledons</taxon>
        <taxon>Gunneridae</taxon>
        <taxon>Pentapetalae</taxon>
        <taxon>rosids</taxon>
        <taxon>malvids</taxon>
        <taxon>Sapindales</taxon>
        <taxon>Sapindaceae</taxon>
        <taxon>Hippocastanoideae</taxon>
        <taxon>Acereae</taxon>
        <taxon>Acer</taxon>
    </lineage>
</organism>
<name>A0AAD5JRS6_ACENE</name>
<feature type="domain" description="DUF4283" evidence="2">
    <location>
        <begin position="34"/>
        <end position="99"/>
    </location>
</feature>
<proteinExistence type="predicted"/>
<feature type="region of interest" description="Disordered" evidence="1">
    <location>
        <begin position="156"/>
        <end position="182"/>
    </location>
</feature>
<feature type="compositionally biased region" description="Polar residues" evidence="1">
    <location>
        <begin position="163"/>
        <end position="175"/>
    </location>
</feature>
<evidence type="ECO:0000313" key="4">
    <source>
        <dbReference type="Proteomes" id="UP001064489"/>
    </source>
</evidence>
<accession>A0AAD5JRS6</accession>
<gene>
    <name evidence="3" type="ORF">LWI28_027939</name>
</gene>
<dbReference type="EMBL" id="JAJSOW010000002">
    <property type="protein sequence ID" value="KAI9199125.1"/>
    <property type="molecule type" value="Genomic_DNA"/>
</dbReference>
<evidence type="ECO:0000256" key="1">
    <source>
        <dbReference type="SAM" id="MobiDB-lite"/>
    </source>
</evidence>
<keyword evidence="4" id="KW-1185">Reference proteome</keyword>
<evidence type="ECO:0000313" key="3">
    <source>
        <dbReference type="EMBL" id="KAI9199125.1"/>
    </source>
</evidence>
<evidence type="ECO:0000259" key="2">
    <source>
        <dbReference type="Pfam" id="PF14111"/>
    </source>
</evidence>
<dbReference type="AlphaFoldDB" id="A0AAD5JRS6"/>
<comment type="caution">
    <text evidence="3">The sequence shown here is derived from an EMBL/GenBank/DDBJ whole genome shotgun (WGS) entry which is preliminary data.</text>
</comment>
<sequence length="182" mass="20669">MNENEIASSCNSLSIGEKERSATILDVNLKDRGEQRLALCLVGKVLASKVVNKEAFRDVLKRIWRVNEGVKIKAIEDNIFEFQFKNLEAGQRILSGGPWECSVPGDNRAVTTEANIRLCTCMRTTRPPKKQFYGNGNGRMVQGRREWRERGYGFSGLREASRSQDNWRNMKQTPETDGGQKE</sequence>
<dbReference type="Proteomes" id="UP001064489">
    <property type="component" value="Chromosome 13"/>
</dbReference>
<dbReference type="Pfam" id="PF14111">
    <property type="entry name" value="DUF4283"/>
    <property type="match status" value="1"/>
</dbReference>
<dbReference type="InterPro" id="IPR025558">
    <property type="entry name" value="DUF4283"/>
</dbReference>
<reference evidence="3 4" key="1">
    <citation type="journal article" date="2022" name="Plant J.">
        <title>Strategies of tolerance reflected in two North American maple genomes.</title>
        <authorList>
            <person name="McEvoy S.L."/>
            <person name="Sezen U.U."/>
            <person name="Trouern-Trend A."/>
            <person name="McMahon S.M."/>
            <person name="Schaberg P.G."/>
            <person name="Yang J."/>
            <person name="Wegrzyn J.L."/>
            <person name="Swenson N.G."/>
        </authorList>
    </citation>
    <scope>NUCLEOTIDE SEQUENCE [LARGE SCALE GENOMIC DNA]</scope>
    <source>
        <strain evidence="3">91603</strain>
    </source>
</reference>
<protein>
    <recommendedName>
        <fullName evidence="2">DUF4283 domain-containing protein</fullName>
    </recommendedName>
</protein>